<dbReference type="GO" id="GO:0004556">
    <property type="term" value="F:alpha-amylase activity"/>
    <property type="evidence" value="ECO:0007669"/>
    <property type="project" value="TreeGrafter"/>
</dbReference>
<dbReference type="FunFam" id="3.90.400.10:FF:000004">
    <property type="entry name" value="Oligo-1,6-glucosidase"/>
    <property type="match status" value="1"/>
</dbReference>
<dbReference type="AlphaFoldDB" id="A0A9P3BST4"/>
<comment type="caution">
    <text evidence="6">The sequence shown here is derived from an EMBL/GenBank/DDBJ whole genome shotgun (WGS) entry which is preliminary data.</text>
</comment>
<dbReference type="FunFam" id="2.60.40.1180:FF:000007">
    <property type="entry name" value="Sucrose isomerase"/>
    <property type="match status" value="1"/>
</dbReference>
<dbReference type="Gene3D" id="2.60.40.1180">
    <property type="entry name" value="Golgi alpha-mannosidase II"/>
    <property type="match status" value="1"/>
</dbReference>
<evidence type="ECO:0000256" key="3">
    <source>
        <dbReference type="ARBA" id="ARBA00023295"/>
    </source>
</evidence>
<accession>A0A9P3BST4</accession>
<dbReference type="OrthoDB" id="1740265at2759"/>
<dbReference type="FunFam" id="3.20.20.80:FF:000270">
    <property type="entry name" value="Oligo-1,6-glucosidase"/>
    <property type="match status" value="1"/>
</dbReference>
<proteinExistence type="inferred from homology"/>
<keyword evidence="4" id="KW-0462">Maltose metabolism</keyword>
<evidence type="ECO:0000256" key="2">
    <source>
        <dbReference type="ARBA" id="ARBA00022801"/>
    </source>
</evidence>
<dbReference type="Gene3D" id="3.90.400.10">
    <property type="entry name" value="Oligo-1,6-glucosidase, Domain 2"/>
    <property type="match status" value="1"/>
</dbReference>
<name>A0A9P3BST4_ASPVI</name>
<dbReference type="GO" id="GO:0004574">
    <property type="term" value="F:oligo-1,6-glucosidase activity"/>
    <property type="evidence" value="ECO:0007669"/>
    <property type="project" value="TreeGrafter"/>
</dbReference>
<dbReference type="SUPFAM" id="SSF51011">
    <property type="entry name" value="Glycosyl hydrolase domain"/>
    <property type="match status" value="1"/>
</dbReference>
<dbReference type="PANTHER" id="PTHR10357:SF232">
    <property type="entry name" value="GLYCOSYL HYDROLASE FAMILY 13 CATALYTIC DOMAIN-CONTAINING PROTEIN"/>
    <property type="match status" value="1"/>
</dbReference>
<keyword evidence="2" id="KW-0378">Hydrolase</keyword>
<evidence type="ECO:0000313" key="7">
    <source>
        <dbReference type="Proteomes" id="UP000710440"/>
    </source>
</evidence>
<keyword evidence="3" id="KW-0326">Glycosidase</keyword>
<dbReference type="PANTHER" id="PTHR10357">
    <property type="entry name" value="ALPHA-AMYLASE FAMILY MEMBER"/>
    <property type="match status" value="1"/>
</dbReference>
<dbReference type="GO" id="GO:0000025">
    <property type="term" value="P:maltose catabolic process"/>
    <property type="evidence" value="ECO:0007669"/>
    <property type="project" value="TreeGrafter"/>
</dbReference>
<dbReference type="GeneID" id="66928661"/>
<dbReference type="CDD" id="cd11333">
    <property type="entry name" value="AmyAc_SI_OligoGlu_DGase"/>
    <property type="match status" value="1"/>
</dbReference>
<feature type="domain" description="Glycosyl hydrolase family 13 catalytic" evidence="5">
    <location>
        <begin position="36"/>
        <end position="459"/>
    </location>
</feature>
<keyword evidence="7" id="KW-1185">Reference proteome</keyword>
<protein>
    <recommendedName>
        <fullName evidence="5">Glycosyl hydrolase family 13 catalytic domain-containing protein</fullName>
    </recommendedName>
</protein>
<dbReference type="SUPFAM" id="SSF51445">
    <property type="entry name" value="(Trans)glycosidases"/>
    <property type="match status" value="1"/>
</dbReference>
<dbReference type="SMART" id="SM00642">
    <property type="entry name" value="Aamy"/>
    <property type="match status" value="1"/>
</dbReference>
<dbReference type="NCBIfam" id="NF008183">
    <property type="entry name" value="PRK10933.1"/>
    <property type="match status" value="1"/>
</dbReference>
<evidence type="ECO:0000256" key="4">
    <source>
        <dbReference type="ARBA" id="ARBA00026248"/>
    </source>
</evidence>
<organism evidence="6 7">
    <name type="scientific">Aspergillus viridinutans</name>
    <dbReference type="NCBI Taxonomy" id="75553"/>
    <lineage>
        <taxon>Eukaryota</taxon>
        <taxon>Fungi</taxon>
        <taxon>Dikarya</taxon>
        <taxon>Ascomycota</taxon>
        <taxon>Pezizomycotina</taxon>
        <taxon>Eurotiomycetes</taxon>
        <taxon>Eurotiomycetidae</taxon>
        <taxon>Eurotiales</taxon>
        <taxon>Aspergillaceae</taxon>
        <taxon>Aspergillus</taxon>
        <taxon>Aspergillus subgen. Fumigati</taxon>
    </lineage>
</organism>
<dbReference type="RefSeq" id="XP_043121748.1">
    <property type="nucleotide sequence ID" value="XM_043265813.1"/>
</dbReference>
<evidence type="ECO:0000259" key="5">
    <source>
        <dbReference type="SMART" id="SM00642"/>
    </source>
</evidence>
<dbReference type="InterPro" id="IPR045857">
    <property type="entry name" value="O16G_dom_2"/>
</dbReference>
<evidence type="ECO:0000313" key="6">
    <source>
        <dbReference type="EMBL" id="GIJ98561.1"/>
    </source>
</evidence>
<dbReference type="InterPro" id="IPR017853">
    <property type="entry name" value="GH"/>
</dbReference>
<dbReference type="Proteomes" id="UP000710440">
    <property type="component" value="Unassembled WGS sequence"/>
</dbReference>
<dbReference type="Gene3D" id="3.20.20.80">
    <property type="entry name" value="Glycosidases"/>
    <property type="match status" value="2"/>
</dbReference>
<gene>
    <name evidence="6" type="ORF">Aspvir_000679</name>
</gene>
<dbReference type="GO" id="GO:0005987">
    <property type="term" value="P:sucrose catabolic process"/>
    <property type="evidence" value="ECO:0007669"/>
    <property type="project" value="TreeGrafter"/>
</dbReference>
<dbReference type="GO" id="GO:0033934">
    <property type="term" value="F:glucan 1,4-alpha-maltotriohydrolase activity"/>
    <property type="evidence" value="ECO:0007669"/>
    <property type="project" value="TreeGrafter"/>
</dbReference>
<dbReference type="GO" id="GO:0004575">
    <property type="term" value="F:sucrose alpha-glucosidase activity"/>
    <property type="evidence" value="ECO:0007669"/>
    <property type="project" value="TreeGrafter"/>
</dbReference>
<dbReference type="Pfam" id="PF00128">
    <property type="entry name" value="Alpha-amylase"/>
    <property type="match status" value="1"/>
</dbReference>
<dbReference type="InterPro" id="IPR013780">
    <property type="entry name" value="Glyco_hydro_b"/>
</dbReference>
<evidence type="ECO:0000256" key="1">
    <source>
        <dbReference type="ARBA" id="ARBA00008061"/>
    </source>
</evidence>
<dbReference type="InterPro" id="IPR006047">
    <property type="entry name" value="GH13_cat_dom"/>
</dbReference>
<reference evidence="6 7" key="1">
    <citation type="submission" date="2021-02" db="EMBL/GenBank/DDBJ databases">
        <title>Pan-genome distribution and transcriptional activeness of fungal secondary metabolism genes in Aspergillus section Fumigati.</title>
        <authorList>
            <person name="Takahashi H."/>
            <person name="Umemura M."/>
            <person name="Ninomiya A."/>
            <person name="Kusuya Y."/>
            <person name="Urayama S."/>
            <person name="Shimizu M."/>
            <person name="Watanabe A."/>
            <person name="Kamei K."/>
            <person name="Yaguchi T."/>
            <person name="Hagiwara D."/>
        </authorList>
    </citation>
    <scope>NUCLEOTIDE SEQUENCE [LARGE SCALE GENOMIC DNA]</scope>
    <source>
        <strain evidence="6 7">IFM 47045</strain>
    </source>
</reference>
<dbReference type="EMBL" id="BOPL01000001">
    <property type="protein sequence ID" value="GIJ98561.1"/>
    <property type="molecule type" value="Genomic_DNA"/>
</dbReference>
<comment type="similarity">
    <text evidence="1">Belongs to the glycosyl hydrolase 13 family.</text>
</comment>
<dbReference type="FunFam" id="3.20.20.80:FF:000255">
    <property type="entry name" value="Alpha-glucosidase/alpha-amylase, putative"/>
    <property type="match status" value="1"/>
</dbReference>
<sequence length="602" mass="70864">MPAPTSRNKCVTASGTYKPQILDMDREWWREIIIYEIYVQSFQDSNNDGIGDLRGIIQRLDYLKDLGADMLWLTPIYESPLEDQGYDIANYKGINPMYGTIKDWEDLAAEIHRRGMKIMMDMVFNHTSSQHAWFLESKKSRDNPKRDWYFWRRGKTGKNGEHLPPNNWESLFGGPAWKYDEHTDEWYMHLFSPSQPDLNWDNPEVRNAIFDVIDFWGSKGTDGFRFDVINLVSKTPGLPDAPIVNPDKYEQPAVPLFTNGPNIHKYMHEMNRNVLSKYTNCTVGEMPCGVDEYESSEYVAKERQELSMVFQFHHMDLDGENGDKWKPRKWELWEFEKVFRIWQQHMLGNNGWNSLYLENHDQARCVSRFGNPDPRYRAVSAKMLATIQLSLRGTPFIYQGQELGTPHPQNWKIEDYNDVETHAYYNAQYKARKEKDPSKEPDMSDVMHVIRLKGRDNARSPIMWSNAPNAGFTSPDAKPWLRMNDEYADINVEAQERDPDSVLSYYKKLLHIRKQHPLMWYGVYIPINATDPKVFSFLRTQGPWRTLIFCNWSAEHSDFEIPEEIDVDLAIMLISNYHVDEYQLPQKVRLRPYEARIYSLRN</sequence>